<keyword evidence="3" id="KW-1185">Reference proteome</keyword>
<evidence type="ECO:0000313" key="2">
    <source>
        <dbReference type="EMBL" id="EKB54311.1"/>
    </source>
</evidence>
<proteinExistence type="predicted"/>
<dbReference type="AlphaFoldDB" id="K1LI71"/>
<accession>K1LI71</accession>
<dbReference type="RefSeq" id="WP_006701882.1">
    <property type="nucleotide sequence ID" value="NZ_JH932301.1"/>
</dbReference>
<dbReference type="HOGENOM" id="CLU_1746899_0_0_9"/>
<dbReference type="eggNOG" id="ENOG5033KVF">
    <property type="taxonomic scope" value="Bacteria"/>
</dbReference>
<keyword evidence="1" id="KW-0812">Transmembrane</keyword>
<sequence>MIQIIVLAMFLLGFAYNVHLKRKVTCQVKQSSLVWGVVGSFSMVALMMAYHWSSTVMGYTIAVSSMLLVYSMAFFQGAGPDGIIVFMGTTPLLRKISWQEVTLLESTPIKNTHDLELKVKAHGDEYKQRYAQADWEVLWNELNDFKFLG</sequence>
<organism evidence="2 3">
    <name type="scientific">Falseniella ignava CCUG 37419</name>
    <dbReference type="NCBI Taxonomy" id="883112"/>
    <lineage>
        <taxon>Bacteria</taxon>
        <taxon>Bacillati</taxon>
        <taxon>Bacillota</taxon>
        <taxon>Bacilli</taxon>
        <taxon>Lactobacillales</taxon>
        <taxon>Aerococcaceae</taxon>
        <taxon>Falseniella</taxon>
    </lineage>
</organism>
<comment type="caution">
    <text evidence="2">The sequence shown here is derived from an EMBL/GenBank/DDBJ whole genome shotgun (WGS) entry which is preliminary data.</text>
</comment>
<reference evidence="2 3" key="1">
    <citation type="submission" date="2012-07" db="EMBL/GenBank/DDBJ databases">
        <title>The Genome Sequence of Facklamia ignava CCUG 37419.</title>
        <authorList>
            <consortium name="The Broad Institute Genome Sequencing Platform"/>
            <person name="Earl A."/>
            <person name="Ward D."/>
            <person name="Feldgarden M."/>
            <person name="Gevers D."/>
            <person name="Huys G."/>
            <person name="Walker B."/>
            <person name="Young S.K."/>
            <person name="Zeng Q."/>
            <person name="Gargeya S."/>
            <person name="Fitzgerald M."/>
            <person name="Haas B."/>
            <person name="Abouelleil A."/>
            <person name="Alvarado L."/>
            <person name="Arachchi H.M."/>
            <person name="Berlin A.M."/>
            <person name="Chapman S.B."/>
            <person name="Goldberg J."/>
            <person name="Griggs A."/>
            <person name="Gujja S."/>
            <person name="Hansen M."/>
            <person name="Howarth C."/>
            <person name="Imamovic A."/>
            <person name="Larimer J."/>
            <person name="McCowen C."/>
            <person name="Montmayeur A."/>
            <person name="Murphy C."/>
            <person name="Neiman D."/>
            <person name="Pearson M."/>
            <person name="Priest M."/>
            <person name="Roberts A."/>
            <person name="Saif S."/>
            <person name="Shea T."/>
            <person name="Sisk P."/>
            <person name="Sykes S."/>
            <person name="Wortman J."/>
            <person name="Nusbaum C."/>
            <person name="Birren B."/>
        </authorList>
    </citation>
    <scope>NUCLEOTIDE SEQUENCE [LARGE SCALE GENOMIC DNA]</scope>
    <source>
        <strain evidence="2 3">CCUG 37419</strain>
    </source>
</reference>
<name>K1LI71_9LACT</name>
<evidence type="ECO:0000313" key="3">
    <source>
        <dbReference type="Proteomes" id="UP000005147"/>
    </source>
</evidence>
<keyword evidence="1" id="KW-0472">Membrane</keyword>
<keyword evidence="1" id="KW-1133">Transmembrane helix</keyword>
<gene>
    <name evidence="2" type="ORF">HMPREF9707_01239</name>
</gene>
<protein>
    <recommendedName>
        <fullName evidence="4">DUF5673 domain-containing protein</fullName>
    </recommendedName>
</protein>
<dbReference type="PATRIC" id="fig|883112.3.peg.1233"/>
<feature type="transmembrane region" description="Helical" evidence="1">
    <location>
        <begin position="33"/>
        <end position="50"/>
    </location>
</feature>
<evidence type="ECO:0008006" key="4">
    <source>
        <dbReference type="Google" id="ProtNLM"/>
    </source>
</evidence>
<dbReference type="Proteomes" id="UP000005147">
    <property type="component" value="Unassembled WGS sequence"/>
</dbReference>
<evidence type="ECO:0000256" key="1">
    <source>
        <dbReference type="SAM" id="Phobius"/>
    </source>
</evidence>
<dbReference type="EMBL" id="AGZE01000033">
    <property type="protein sequence ID" value="EKB54311.1"/>
    <property type="molecule type" value="Genomic_DNA"/>
</dbReference>